<dbReference type="EMBL" id="JAHRHJ020000011">
    <property type="protein sequence ID" value="KAH9295594.1"/>
    <property type="molecule type" value="Genomic_DNA"/>
</dbReference>
<dbReference type="GO" id="GO:0080043">
    <property type="term" value="F:quercetin 3-O-glucosyltransferase activity"/>
    <property type="evidence" value="ECO:0007669"/>
    <property type="project" value="TreeGrafter"/>
</dbReference>
<accession>A0AA38CDB9</accession>
<evidence type="ECO:0000256" key="5">
    <source>
        <dbReference type="RuleBase" id="RU362057"/>
    </source>
</evidence>
<comment type="caution">
    <text evidence="6">The sequence shown here is derived from an EMBL/GenBank/DDBJ whole genome shotgun (WGS) entry which is preliminary data.</text>
</comment>
<dbReference type="FunFam" id="3.40.50.2000:FF:000078">
    <property type="entry name" value="Glycosyltransferase"/>
    <property type="match status" value="1"/>
</dbReference>
<gene>
    <name evidence="6" type="ORF">KI387_039182</name>
</gene>
<organism evidence="6 7">
    <name type="scientific">Taxus chinensis</name>
    <name type="common">Chinese yew</name>
    <name type="synonym">Taxus wallichiana var. chinensis</name>
    <dbReference type="NCBI Taxonomy" id="29808"/>
    <lineage>
        <taxon>Eukaryota</taxon>
        <taxon>Viridiplantae</taxon>
        <taxon>Streptophyta</taxon>
        <taxon>Embryophyta</taxon>
        <taxon>Tracheophyta</taxon>
        <taxon>Spermatophyta</taxon>
        <taxon>Pinopsida</taxon>
        <taxon>Pinidae</taxon>
        <taxon>Conifers II</taxon>
        <taxon>Cupressales</taxon>
        <taxon>Taxaceae</taxon>
        <taxon>Taxus</taxon>
    </lineage>
</organism>
<dbReference type="EC" id="2.4.1.-" evidence="5"/>
<comment type="similarity">
    <text evidence="1 4">Belongs to the UDP-glycosyltransferase family.</text>
</comment>
<keyword evidence="3 4" id="KW-0808">Transferase</keyword>
<dbReference type="PANTHER" id="PTHR11926:SF1412">
    <property type="entry name" value="UDP-GLYCOSYLTRANSFERASE 83A1-LIKE"/>
    <property type="match status" value="1"/>
</dbReference>
<evidence type="ECO:0000313" key="6">
    <source>
        <dbReference type="EMBL" id="KAH9295594.1"/>
    </source>
</evidence>
<dbReference type="Proteomes" id="UP000824469">
    <property type="component" value="Unassembled WGS sequence"/>
</dbReference>
<evidence type="ECO:0000313" key="7">
    <source>
        <dbReference type="Proteomes" id="UP000824469"/>
    </source>
</evidence>
<evidence type="ECO:0000256" key="3">
    <source>
        <dbReference type="ARBA" id="ARBA00022679"/>
    </source>
</evidence>
<reference evidence="6 7" key="1">
    <citation type="journal article" date="2021" name="Nat. Plants">
        <title>The Taxus genome provides insights into paclitaxel biosynthesis.</title>
        <authorList>
            <person name="Xiong X."/>
            <person name="Gou J."/>
            <person name="Liao Q."/>
            <person name="Li Y."/>
            <person name="Zhou Q."/>
            <person name="Bi G."/>
            <person name="Li C."/>
            <person name="Du R."/>
            <person name="Wang X."/>
            <person name="Sun T."/>
            <person name="Guo L."/>
            <person name="Liang H."/>
            <person name="Lu P."/>
            <person name="Wu Y."/>
            <person name="Zhang Z."/>
            <person name="Ro D.K."/>
            <person name="Shang Y."/>
            <person name="Huang S."/>
            <person name="Yan J."/>
        </authorList>
    </citation>
    <scope>NUCLEOTIDE SEQUENCE [LARGE SCALE GENOMIC DNA]</scope>
    <source>
        <strain evidence="6">Ta-2019</strain>
    </source>
</reference>
<keyword evidence="2 4" id="KW-0328">Glycosyltransferase</keyword>
<dbReference type="PROSITE" id="PS00375">
    <property type="entry name" value="UDPGT"/>
    <property type="match status" value="1"/>
</dbReference>
<name>A0AA38CDB9_TAXCH</name>
<dbReference type="SUPFAM" id="SSF53756">
    <property type="entry name" value="UDP-Glycosyltransferase/glycogen phosphorylase"/>
    <property type="match status" value="1"/>
</dbReference>
<keyword evidence="7" id="KW-1185">Reference proteome</keyword>
<evidence type="ECO:0000256" key="2">
    <source>
        <dbReference type="ARBA" id="ARBA00022676"/>
    </source>
</evidence>
<evidence type="ECO:0000256" key="4">
    <source>
        <dbReference type="RuleBase" id="RU003718"/>
    </source>
</evidence>
<dbReference type="PANTHER" id="PTHR11926">
    <property type="entry name" value="GLUCOSYL/GLUCURONOSYL TRANSFERASES"/>
    <property type="match status" value="1"/>
</dbReference>
<dbReference type="InterPro" id="IPR035595">
    <property type="entry name" value="UDP_glycos_trans_CS"/>
</dbReference>
<proteinExistence type="inferred from homology"/>
<protein>
    <recommendedName>
        <fullName evidence="5">Glycosyltransferase</fullName>
        <ecNumber evidence="5">2.4.1.-</ecNumber>
    </recommendedName>
</protein>
<dbReference type="OMA" id="ADENCAW"/>
<dbReference type="InterPro" id="IPR002213">
    <property type="entry name" value="UDP_glucos_trans"/>
</dbReference>
<dbReference type="Gene3D" id="3.40.50.2000">
    <property type="entry name" value="Glycogen Phosphorylase B"/>
    <property type="match status" value="2"/>
</dbReference>
<dbReference type="AlphaFoldDB" id="A0AA38CDB9"/>
<dbReference type="Pfam" id="PF00201">
    <property type="entry name" value="UDPGT"/>
    <property type="match status" value="1"/>
</dbReference>
<evidence type="ECO:0000256" key="1">
    <source>
        <dbReference type="ARBA" id="ARBA00009995"/>
    </source>
</evidence>
<dbReference type="GO" id="GO:0080044">
    <property type="term" value="F:quercetin 7-O-glucosyltransferase activity"/>
    <property type="evidence" value="ECO:0007669"/>
    <property type="project" value="TreeGrafter"/>
</dbReference>
<sequence length="480" mass="54041">MSPSDRKIGISQSHAILIPLPLQGHINPMMQLAWKLVSHGFLITFVNTETNHQRIIKANKDQSLHDSGDMIRMVSVADGLAPDDSQSFVVKFFAEVENALGPSVIDKLIRNINEKEGDQKVSCIVADVWTCFGLHTVAKLHHISLAVFNTSLVSNFAILYFSPKLVSLGILPSDGIPKEDKTKKYLSSLPPLKSAHLPWLYGGEDMFRHAIRMVKEINKIEWVIFNTFYEQEPVVLDEMSKEMSVFPIGPLISPDFLDGDRNTERRLVPSLLKPEAECLEWLEKQAEQSVIYVSFGSYAALNKLQMEELSVALEATHRPFLWVVRSDTMDSCQSVFSPGFLERIIDRGCIVSWAPQLRVLSHPAIACFVTHCGWNSVQESITMGVPMLCWPYFADQFLNSTYIVDVWKVGLALNANNNGLIEREEFTKAIERLLVAEEGTAIREEMRKLNKIARDTVKEGGSSSNNFKLFLNAITKRVNC</sequence>
<dbReference type="CDD" id="cd03784">
    <property type="entry name" value="GT1_Gtf-like"/>
    <property type="match status" value="1"/>
</dbReference>